<dbReference type="InterPro" id="IPR008881">
    <property type="entry name" value="Trigger_fac_ribosome-bd_bac"/>
</dbReference>
<organism evidence="8">
    <name type="scientific">freshwater metagenome</name>
    <dbReference type="NCBI Taxonomy" id="449393"/>
    <lineage>
        <taxon>unclassified sequences</taxon>
        <taxon>metagenomes</taxon>
        <taxon>ecological metagenomes</taxon>
    </lineage>
</organism>
<dbReference type="HAMAP" id="MF_00303">
    <property type="entry name" value="Trigger_factor_Tig"/>
    <property type="match status" value="1"/>
</dbReference>
<evidence type="ECO:0000313" key="8">
    <source>
        <dbReference type="EMBL" id="CAB4591272.1"/>
    </source>
</evidence>
<dbReference type="InterPro" id="IPR001179">
    <property type="entry name" value="PPIase_FKBP_dom"/>
</dbReference>
<accession>A0A6J6FQ76</accession>
<keyword evidence="4" id="KW-0697">Rotamase</keyword>
<evidence type="ECO:0000256" key="5">
    <source>
        <dbReference type="ARBA" id="ARBA00023186"/>
    </source>
</evidence>
<evidence type="ECO:0000259" key="7">
    <source>
        <dbReference type="PROSITE" id="PS50059"/>
    </source>
</evidence>
<dbReference type="InterPro" id="IPR036611">
    <property type="entry name" value="Trigger_fac_ribosome-bd_sf"/>
</dbReference>
<dbReference type="Pfam" id="PF05697">
    <property type="entry name" value="Trigger_N"/>
    <property type="match status" value="1"/>
</dbReference>
<evidence type="ECO:0000256" key="2">
    <source>
        <dbReference type="ARBA" id="ARBA00005464"/>
    </source>
</evidence>
<dbReference type="Gene3D" id="1.10.3120.10">
    <property type="entry name" value="Trigger factor, C-terminal domain"/>
    <property type="match status" value="1"/>
</dbReference>
<dbReference type="GO" id="GO:0003755">
    <property type="term" value="F:peptidyl-prolyl cis-trans isomerase activity"/>
    <property type="evidence" value="ECO:0007669"/>
    <property type="project" value="UniProtKB-KW"/>
</dbReference>
<evidence type="ECO:0000256" key="1">
    <source>
        <dbReference type="ARBA" id="ARBA00000971"/>
    </source>
</evidence>
<dbReference type="NCBIfam" id="TIGR00115">
    <property type="entry name" value="tig"/>
    <property type="match status" value="1"/>
</dbReference>
<dbReference type="SUPFAM" id="SSF102735">
    <property type="entry name" value="Trigger factor ribosome-binding domain"/>
    <property type="match status" value="1"/>
</dbReference>
<dbReference type="InterPro" id="IPR037041">
    <property type="entry name" value="Trigger_fac_C_sf"/>
</dbReference>
<dbReference type="Gene3D" id="3.10.50.40">
    <property type="match status" value="1"/>
</dbReference>
<reference evidence="8" key="1">
    <citation type="submission" date="2020-05" db="EMBL/GenBank/DDBJ databases">
        <authorList>
            <person name="Chiriac C."/>
            <person name="Salcher M."/>
            <person name="Ghai R."/>
            <person name="Kavagutti S V."/>
        </authorList>
    </citation>
    <scope>NUCLEOTIDE SEQUENCE</scope>
</reference>
<evidence type="ECO:0000256" key="4">
    <source>
        <dbReference type="ARBA" id="ARBA00023110"/>
    </source>
</evidence>
<dbReference type="Gene3D" id="3.30.70.1050">
    <property type="entry name" value="Trigger factor ribosome-binding domain"/>
    <property type="match status" value="1"/>
</dbReference>
<comment type="similarity">
    <text evidence="2">Belongs to the FKBP-type PPIase family. Tig subfamily.</text>
</comment>
<dbReference type="PROSITE" id="PS50059">
    <property type="entry name" value="FKBP_PPIASE"/>
    <property type="match status" value="1"/>
</dbReference>
<dbReference type="GO" id="GO:0043022">
    <property type="term" value="F:ribosome binding"/>
    <property type="evidence" value="ECO:0007669"/>
    <property type="project" value="TreeGrafter"/>
</dbReference>
<protein>
    <recommendedName>
        <fullName evidence="3">peptidylprolyl isomerase</fullName>
        <ecNumber evidence="3">5.2.1.8</ecNumber>
    </recommendedName>
</protein>
<dbReference type="Pfam" id="PF05698">
    <property type="entry name" value="Trigger_C"/>
    <property type="match status" value="1"/>
</dbReference>
<dbReference type="SUPFAM" id="SSF109998">
    <property type="entry name" value="Triger factor/SurA peptide-binding domain-like"/>
    <property type="match status" value="1"/>
</dbReference>
<dbReference type="GO" id="GO:0015031">
    <property type="term" value="P:protein transport"/>
    <property type="evidence" value="ECO:0007669"/>
    <property type="project" value="InterPro"/>
</dbReference>
<keyword evidence="6" id="KW-0413">Isomerase</keyword>
<feature type="domain" description="PPIase FKBP-type" evidence="7">
    <location>
        <begin position="162"/>
        <end position="210"/>
    </location>
</feature>
<gene>
    <name evidence="8" type="ORF">UFOPK1776_00623</name>
</gene>
<comment type="catalytic activity">
    <reaction evidence="1">
        <text>[protein]-peptidylproline (omega=180) = [protein]-peptidylproline (omega=0)</text>
        <dbReference type="Rhea" id="RHEA:16237"/>
        <dbReference type="Rhea" id="RHEA-COMP:10747"/>
        <dbReference type="Rhea" id="RHEA-COMP:10748"/>
        <dbReference type="ChEBI" id="CHEBI:83833"/>
        <dbReference type="ChEBI" id="CHEBI:83834"/>
        <dbReference type="EC" id="5.2.1.8"/>
    </reaction>
</comment>
<dbReference type="InterPro" id="IPR046357">
    <property type="entry name" value="PPIase_dom_sf"/>
</dbReference>
<dbReference type="GO" id="GO:0043335">
    <property type="term" value="P:protein unfolding"/>
    <property type="evidence" value="ECO:0007669"/>
    <property type="project" value="TreeGrafter"/>
</dbReference>
<name>A0A6J6FQ76_9ZZZZ</name>
<dbReference type="AlphaFoldDB" id="A0A6J6FQ76"/>
<proteinExistence type="inferred from homology"/>
<dbReference type="SUPFAM" id="SSF54534">
    <property type="entry name" value="FKBP-like"/>
    <property type="match status" value="1"/>
</dbReference>
<dbReference type="EC" id="5.2.1.8" evidence="3"/>
<dbReference type="InterPro" id="IPR027304">
    <property type="entry name" value="Trigger_fact/SurA_dom_sf"/>
</dbReference>
<dbReference type="InterPro" id="IPR005215">
    <property type="entry name" value="Trig_fac"/>
</dbReference>
<dbReference type="Pfam" id="PF00254">
    <property type="entry name" value="FKBP_C"/>
    <property type="match status" value="1"/>
</dbReference>
<dbReference type="PANTHER" id="PTHR30560:SF3">
    <property type="entry name" value="TRIGGER FACTOR-LIKE PROTEIN TIG, CHLOROPLASTIC"/>
    <property type="match status" value="1"/>
</dbReference>
<dbReference type="InterPro" id="IPR008880">
    <property type="entry name" value="Trigger_fac_C"/>
</dbReference>
<dbReference type="GO" id="GO:0051083">
    <property type="term" value="P:'de novo' cotranslational protein folding"/>
    <property type="evidence" value="ECO:0007669"/>
    <property type="project" value="TreeGrafter"/>
</dbReference>
<dbReference type="PIRSF" id="PIRSF003095">
    <property type="entry name" value="Trigger_factor"/>
    <property type="match status" value="1"/>
</dbReference>
<dbReference type="PANTHER" id="PTHR30560">
    <property type="entry name" value="TRIGGER FACTOR CHAPERONE AND PEPTIDYL-PROLYL CIS/TRANS ISOMERASE"/>
    <property type="match status" value="1"/>
</dbReference>
<dbReference type="EMBL" id="CAEZUC010000083">
    <property type="protein sequence ID" value="CAB4591272.1"/>
    <property type="molecule type" value="Genomic_DNA"/>
</dbReference>
<evidence type="ECO:0000256" key="3">
    <source>
        <dbReference type="ARBA" id="ARBA00013194"/>
    </source>
</evidence>
<sequence length="429" mass="47014">MKSTVEKLSPTRVKLSVDVEFSELKPHIDGAYKTLSEKVNIPGFRKGKVPAAMIDQRFGRGAVLDEAINAALPTFYSQAAKENDVLVIGRPNVDITELKDNEKLSFTVEVDIRPEIALPKFSEIKIEVDDVAVTDKDVEDQMQSLRTRFGTLTTVEKSVANGDFVSIDLVATKDDKEIDGGSANEISYEVGSASMIEGLDEALAGLTVGQSKSFDTALVGMPENEKATVKVTVKAVKNRELPPLDDEFAKLASEFETLAELKADLTTRLTKVKELEQGAQARDLLVEKLLSTVDIPLPAEIIEAEVNDHLEKEGRLEDDKHRAEVNEEVRTTITREFLLDSIVKAEAVSVNESELTEYLVRAASRYGMTPDQFIKEVSQAGQITTMVAEVARAKAIAQVLGQVKIVDKSGKKVDIQALAPKKDPESKSE</sequence>
<keyword evidence="5" id="KW-0143">Chaperone</keyword>
<dbReference type="GO" id="GO:0044183">
    <property type="term" value="F:protein folding chaperone"/>
    <property type="evidence" value="ECO:0007669"/>
    <property type="project" value="TreeGrafter"/>
</dbReference>
<evidence type="ECO:0000256" key="6">
    <source>
        <dbReference type="ARBA" id="ARBA00023235"/>
    </source>
</evidence>